<dbReference type="InterPro" id="IPR003594">
    <property type="entry name" value="HATPase_dom"/>
</dbReference>
<keyword evidence="1" id="KW-0808">Transferase</keyword>
<dbReference type="SUPFAM" id="SSF55874">
    <property type="entry name" value="ATPase domain of HSP90 chaperone/DNA topoisomerase II/histidine kinase"/>
    <property type="match status" value="1"/>
</dbReference>
<keyword evidence="1" id="KW-0723">Serine/threonine-protein kinase</keyword>
<gene>
    <name evidence="4" type="ORF">ACFPH6_24790</name>
</gene>
<sequence>MWLKLGPFQPPAKETHAMQPTSPLTTLLDAATAVAPPARTTPGFYLRPRPHGFTAHICASPQNLCEVRQLTRAELLAQGVEVDAVDSAQLVLSELVGNSVRAYGDYVPLVVEVYVTSHGVAVNVHDPDPGTLPRRRATLLDSAEAETGRGLGLVDLLAPGWHVRRSAIGKQVRCRVPSEPSWD</sequence>
<keyword evidence="5" id="KW-1185">Reference proteome</keyword>
<dbReference type="Pfam" id="PF13581">
    <property type="entry name" value="HATPase_c_2"/>
    <property type="match status" value="1"/>
</dbReference>
<dbReference type="PANTHER" id="PTHR35526:SF3">
    <property type="entry name" value="ANTI-SIGMA-F FACTOR RSBW"/>
    <property type="match status" value="1"/>
</dbReference>
<evidence type="ECO:0000256" key="1">
    <source>
        <dbReference type="ARBA" id="ARBA00022527"/>
    </source>
</evidence>
<keyword evidence="4" id="KW-0067">ATP-binding</keyword>
<dbReference type="GO" id="GO:0005524">
    <property type="term" value="F:ATP binding"/>
    <property type="evidence" value="ECO:0007669"/>
    <property type="project" value="UniProtKB-KW"/>
</dbReference>
<evidence type="ECO:0000259" key="3">
    <source>
        <dbReference type="Pfam" id="PF13581"/>
    </source>
</evidence>
<keyword evidence="4" id="KW-0547">Nucleotide-binding</keyword>
<organism evidence="4 5">
    <name type="scientific">Streptomyces xiangluensis</name>
    <dbReference type="NCBI Taxonomy" id="2665720"/>
    <lineage>
        <taxon>Bacteria</taxon>
        <taxon>Bacillati</taxon>
        <taxon>Actinomycetota</taxon>
        <taxon>Actinomycetes</taxon>
        <taxon>Kitasatosporales</taxon>
        <taxon>Streptomycetaceae</taxon>
        <taxon>Streptomyces</taxon>
    </lineage>
</organism>
<reference evidence="5" key="1">
    <citation type="journal article" date="2019" name="Int. J. Syst. Evol. Microbiol.">
        <title>The Global Catalogue of Microorganisms (GCM) 10K type strain sequencing project: providing services to taxonomists for standard genome sequencing and annotation.</title>
        <authorList>
            <consortium name="The Broad Institute Genomics Platform"/>
            <consortium name="The Broad Institute Genome Sequencing Center for Infectious Disease"/>
            <person name="Wu L."/>
            <person name="Ma J."/>
        </authorList>
    </citation>
    <scope>NUCLEOTIDE SEQUENCE [LARGE SCALE GENOMIC DNA]</scope>
    <source>
        <strain evidence="5">DT43</strain>
    </source>
</reference>
<evidence type="ECO:0000313" key="4">
    <source>
        <dbReference type="EMBL" id="MFC4467707.1"/>
    </source>
</evidence>
<protein>
    <submittedName>
        <fullName evidence="4">ATP-binding protein</fullName>
    </submittedName>
</protein>
<dbReference type="RefSeq" id="WP_386345189.1">
    <property type="nucleotide sequence ID" value="NZ_JBHSFG010000042.1"/>
</dbReference>
<accession>A0ABV8YR06</accession>
<dbReference type="Gene3D" id="3.30.565.10">
    <property type="entry name" value="Histidine kinase-like ATPase, C-terminal domain"/>
    <property type="match status" value="1"/>
</dbReference>
<feature type="domain" description="Histidine kinase/HSP90-like ATPase" evidence="3">
    <location>
        <begin position="59"/>
        <end position="174"/>
    </location>
</feature>
<keyword evidence="1" id="KW-0418">Kinase</keyword>
<dbReference type="InterPro" id="IPR036890">
    <property type="entry name" value="HATPase_C_sf"/>
</dbReference>
<feature type="region of interest" description="Disordered" evidence="2">
    <location>
        <begin position="1"/>
        <end position="20"/>
    </location>
</feature>
<dbReference type="Proteomes" id="UP001596012">
    <property type="component" value="Unassembled WGS sequence"/>
</dbReference>
<dbReference type="InterPro" id="IPR050267">
    <property type="entry name" value="Anti-sigma-factor_SerPK"/>
</dbReference>
<dbReference type="PANTHER" id="PTHR35526">
    <property type="entry name" value="ANTI-SIGMA-F FACTOR RSBW-RELATED"/>
    <property type="match status" value="1"/>
</dbReference>
<dbReference type="CDD" id="cd16936">
    <property type="entry name" value="HATPase_RsbW-like"/>
    <property type="match status" value="1"/>
</dbReference>
<comment type="caution">
    <text evidence="4">The sequence shown here is derived from an EMBL/GenBank/DDBJ whole genome shotgun (WGS) entry which is preliminary data.</text>
</comment>
<dbReference type="EMBL" id="JBHSFG010000042">
    <property type="protein sequence ID" value="MFC4467707.1"/>
    <property type="molecule type" value="Genomic_DNA"/>
</dbReference>
<name>A0ABV8YR06_9ACTN</name>
<evidence type="ECO:0000256" key="2">
    <source>
        <dbReference type="SAM" id="MobiDB-lite"/>
    </source>
</evidence>
<evidence type="ECO:0000313" key="5">
    <source>
        <dbReference type="Proteomes" id="UP001596012"/>
    </source>
</evidence>
<proteinExistence type="predicted"/>